<sequence length="326" mass="37818">MGVSQLLNSGGPLLLRSDFKVPVLFAARMLVIYLVGIRRMKHILPPFLPFIPGLETISQWPFLFYLLDAIYWVCLAMVFLGYRFQRFSLILGLLVFFSILGSKTQFSNSFLFSGSLLFLIGLYRPGMEWIFRIQIALLYIGAGVNKLLDPDWQSGQYFIFFFSEVYPNSLFQMASVIMGEFSVAKILSWLTIIIEFTFGLWVLTGKKPILLFFSIQGFHLTMLLLTSGELSYIFYFLMAVSGYLILPWQEIVDQKQQSAFVFPKKSWTLNHSQEKAHGVIKTWNIYMKMFFISCFDRVRNFVFCPISYGLFVICVTFLCIYKKIVF</sequence>
<proteinExistence type="predicted"/>
<dbReference type="EMBL" id="BTPE01000004">
    <property type="protein sequence ID" value="GMQ33241.1"/>
    <property type="molecule type" value="Genomic_DNA"/>
</dbReference>
<feature type="transmembrane region" description="Helical" evidence="1">
    <location>
        <begin position="232"/>
        <end position="249"/>
    </location>
</feature>
<feature type="transmembrane region" description="Helical" evidence="1">
    <location>
        <begin position="300"/>
        <end position="321"/>
    </location>
</feature>
<keyword evidence="1" id="KW-1133">Transmembrane helix</keyword>
<keyword evidence="1" id="KW-0812">Transmembrane</keyword>
<feature type="transmembrane region" description="Helical" evidence="1">
    <location>
        <begin position="21"/>
        <end position="40"/>
    </location>
</feature>
<feature type="transmembrane region" description="Helical" evidence="1">
    <location>
        <begin position="84"/>
        <end position="100"/>
    </location>
</feature>
<feature type="transmembrane region" description="Helical" evidence="1">
    <location>
        <begin position="60"/>
        <end position="79"/>
    </location>
</feature>
<dbReference type="Proteomes" id="UP001307705">
    <property type="component" value="Unassembled WGS sequence"/>
</dbReference>
<gene>
    <name evidence="2" type="ORF">Ataiwa_15130</name>
</gene>
<protein>
    <recommendedName>
        <fullName evidence="4">HTTM domain-containing protein</fullName>
    </recommendedName>
</protein>
<accession>A0ABQ6Q056</accession>
<evidence type="ECO:0000313" key="2">
    <source>
        <dbReference type="EMBL" id="GMQ33241.1"/>
    </source>
</evidence>
<organism evidence="2 3">
    <name type="scientific">Algoriphagus taiwanensis</name>
    <dbReference type="NCBI Taxonomy" id="1445656"/>
    <lineage>
        <taxon>Bacteria</taxon>
        <taxon>Pseudomonadati</taxon>
        <taxon>Bacteroidota</taxon>
        <taxon>Cytophagia</taxon>
        <taxon>Cytophagales</taxon>
        <taxon>Cyclobacteriaceae</taxon>
        <taxon>Algoriphagus</taxon>
    </lineage>
</organism>
<evidence type="ECO:0000256" key="1">
    <source>
        <dbReference type="SAM" id="Phobius"/>
    </source>
</evidence>
<reference evidence="2 3" key="1">
    <citation type="submission" date="2023-08" db="EMBL/GenBank/DDBJ databases">
        <title>Draft genome sequence of Algoriphagus taiwanensis.</title>
        <authorList>
            <person name="Takatani N."/>
            <person name="Hosokawa M."/>
            <person name="Sawabe T."/>
        </authorList>
    </citation>
    <scope>NUCLEOTIDE SEQUENCE [LARGE SCALE GENOMIC DNA]</scope>
    <source>
        <strain evidence="2 3">JCM 19755</strain>
    </source>
</reference>
<comment type="caution">
    <text evidence="2">The sequence shown here is derived from an EMBL/GenBank/DDBJ whole genome shotgun (WGS) entry which is preliminary data.</text>
</comment>
<feature type="transmembrane region" description="Helical" evidence="1">
    <location>
        <begin position="130"/>
        <end position="148"/>
    </location>
</feature>
<evidence type="ECO:0000313" key="3">
    <source>
        <dbReference type="Proteomes" id="UP001307705"/>
    </source>
</evidence>
<feature type="transmembrane region" description="Helical" evidence="1">
    <location>
        <begin position="183"/>
        <end position="203"/>
    </location>
</feature>
<name>A0ABQ6Q056_9BACT</name>
<keyword evidence="1" id="KW-0472">Membrane</keyword>
<keyword evidence="3" id="KW-1185">Reference proteome</keyword>
<evidence type="ECO:0008006" key="4">
    <source>
        <dbReference type="Google" id="ProtNLM"/>
    </source>
</evidence>